<evidence type="ECO:0000313" key="3">
    <source>
        <dbReference type="EMBL" id="AVX03373.1"/>
    </source>
</evidence>
<keyword evidence="4" id="KW-1185">Reference proteome</keyword>
<gene>
    <name evidence="1" type="primary">slyX</name>
    <name evidence="3" type="ORF">MXMO3_00841</name>
</gene>
<name>A0A2R4MBK6_9HYPH</name>
<evidence type="ECO:0000256" key="1">
    <source>
        <dbReference type="HAMAP-Rule" id="MF_00715"/>
    </source>
</evidence>
<keyword evidence="2" id="KW-0175">Coiled coil</keyword>
<evidence type="ECO:0000256" key="2">
    <source>
        <dbReference type="SAM" id="Coils"/>
    </source>
</evidence>
<dbReference type="Gene3D" id="1.20.5.300">
    <property type="match status" value="1"/>
</dbReference>
<sequence>MSEHKELLERIETLEMRVAYQEQTIDDLNQTITKQWTEFDKLNREIAKLYAQMQEIDNGGSGEIDERPPHY</sequence>
<dbReference type="Pfam" id="PF04102">
    <property type="entry name" value="SlyX"/>
    <property type="match status" value="1"/>
</dbReference>
<comment type="similarity">
    <text evidence="1">Belongs to the SlyX family.</text>
</comment>
<proteinExistence type="inferred from homology"/>
<dbReference type="PANTHER" id="PTHR36508:SF1">
    <property type="entry name" value="PROTEIN SLYX"/>
    <property type="match status" value="1"/>
</dbReference>
<dbReference type="HAMAP" id="MF_00715">
    <property type="entry name" value="SlyX"/>
    <property type="match status" value="1"/>
</dbReference>
<dbReference type="PANTHER" id="PTHR36508">
    <property type="entry name" value="PROTEIN SLYX"/>
    <property type="match status" value="1"/>
</dbReference>
<dbReference type="AlphaFoldDB" id="A0A2R4MBK6"/>
<dbReference type="KEGG" id="mmyr:MXMO3_00841"/>
<reference evidence="3 4" key="1">
    <citation type="submission" date="2017-05" db="EMBL/GenBank/DDBJ databases">
        <title>Genome Analysis of Maritalea myrionectae HL2708#5.</title>
        <authorList>
            <consortium name="Cotde Inc.-PKNU"/>
            <person name="Jang D."/>
            <person name="Oh H.-M."/>
        </authorList>
    </citation>
    <scope>NUCLEOTIDE SEQUENCE [LARGE SCALE GENOMIC DNA]</scope>
    <source>
        <strain evidence="3 4">HL2708#5</strain>
    </source>
</reference>
<protein>
    <recommendedName>
        <fullName evidence="1">Protein SlyX homolog</fullName>
    </recommendedName>
</protein>
<dbReference type="RefSeq" id="WP_117395033.1">
    <property type="nucleotide sequence ID" value="NZ_CP021330.1"/>
</dbReference>
<accession>A0A2R4MBK6</accession>
<organism evidence="3 4">
    <name type="scientific">Maritalea myrionectae</name>
    <dbReference type="NCBI Taxonomy" id="454601"/>
    <lineage>
        <taxon>Bacteria</taxon>
        <taxon>Pseudomonadati</taxon>
        <taxon>Pseudomonadota</taxon>
        <taxon>Alphaproteobacteria</taxon>
        <taxon>Hyphomicrobiales</taxon>
        <taxon>Devosiaceae</taxon>
        <taxon>Maritalea</taxon>
    </lineage>
</organism>
<dbReference type="InterPro" id="IPR007236">
    <property type="entry name" value="SlyX"/>
</dbReference>
<feature type="coiled-coil region" evidence="2">
    <location>
        <begin position="4"/>
        <end position="59"/>
    </location>
</feature>
<dbReference type="Proteomes" id="UP000258927">
    <property type="component" value="Chromosome"/>
</dbReference>
<evidence type="ECO:0000313" key="4">
    <source>
        <dbReference type="Proteomes" id="UP000258927"/>
    </source>
</evidence>
<dbReference type="EMBL" id="CP021330">
    <property type="protein sequence ID" value="AVX03373.1"/>
    <property type="molecule type" value="Genomic_DNA"/>
</dbReference>
<dbReference type="STRING" id="1122213.GCA_000423365_01957"/>